<reference evidence="2" key="1">
    <citation type="submission" date="2015-03" db="EMBL/GenBank/DDBJ databases">
        <title>A transcriptome of Araucaria cunninghamii, an australian fine timber species.</title>
        <authorList>
            <person name="Jing Yi C.J.Y."/>
            <person name="Yin San L.Y.S."/>
            <person name="Abdul Karim S.S."/>
            <person name="Wan Azmi N.N."/>
            <person name="Hercus R.R."/>
            <person name="Croft L.L."/>
        </authorList>
    </citation>
    <scope>NUCLEOTIDE SEQUENCE</scope>
    <source>
        <strain evidence="2">MI0301</strain>
        <tissue evidence="2">Leaf</tissue>
    </source>
</reference>
<evidence type="ECO:0000259" key="1">
    <source>
        <dbReference type="PROSITE" id="PS50164"/>
    </source>
</evidence>
<dbReference type="AlphaFoldDB" id="A0A0D6R0R7"/>
<dbReference type="EMBL" id="GCKF01037933">
    <property type="protein sequence ID" value="JAG96296.1"/>
    <property type="molecule type" value="Transcribed_RNA"/>
</dbReference>
<dbReference type="InterPro" id="IPR006350">
    <property type="entry name" value="Intron_endoG1"/>
</dbReference>
<sequence length="273" mass="31839">MKNEDLKGVYCILNKVNGKRYIGSTVVSFKDRLNHHRNRLKANGHKNIYIQRSWNKYGEDSFDFIILEVVDDCDLILDREQFWIDNFDFDSLYNINRLATGGNQFSRESIDKRVTTLKLKYKTVVENYERWKVGEIQDCDLTSGEFGLFKVWSNPWNKGLKYESTEHLKIPKSVKGDRTKDKEAKRNKLPEVEVYSIDGELLKTFRSSKDLEEWSTTESNDLPIGGRFSKPRMGKDLKLLQSGNINRACRTGKPYKNLIFKFKTKAPINSDVD</sequence>
<accession>A0A0D6R0R7</accession>
<proteinExistence type="predicted"/>
<dbReference type="SUPFAM" id="SSF82771">
    <property type="entry name" value="GIY-YIG endonuclease"/>
    <property type="match status" value="1"/>
</dbReference>
<feature type="domain" description="GIY-YIG" evidence="1">
    <location>
        <begin position="5"/>
        <end position="95"/>
    </location>
</feature>
<dbReference type="PROSITE" id="PS50164">
    <property type="entry name" value="GIY_YIG"/>
    <property type="match status" value="1"/>
</dbReference>
<dbReference type="CDD" id="cd10437">
    <property type="entry name" value="GIY-YIG_HE_I-TevI_like"/>
    <property type="match status" value="1"/>
</dbReference>
<dbReference type="SMART" id="SM00465">
    <property type="entry name" value="GIYc"/>
    <property type="match status" value="1"/>
</dbReference>
<protein>
    <recommendedName>
        <fullName evidence="1">GIY-YIG domain-containing protein</fullName>
    </recommendedName>
</protein>
<evidence type="ECO:0000313" key="2">
    <source>
        <dbReference type="EMBL" id="JAG96296.1"/>
    </source>
</evidence>
<dbReference type="Gene3D" id="3.40.1440.10">
    <property type="entry name" value="GIY-YIG endonuclease"/>
    <property type="match status" value="1"/>
</dbReference>
<dbReference type="InterPro" id="IPR035901">
    <property type="entry name" value="GIY-YIG_endonuc_sf"/>
</dbReference>
<dbReference type="GO" id="GO:0004519">
    <property type="term" value="F:endonuclease activity"/>
    <property type="evidence" value="ECO:0007669"/>
    <property type="project" value="InterPro"/>
</dbReference>
<organism evidence="2">
    <name type="scientific">Araucaria cunninghamii</name>
    <name type="common">Hoop pine</name>
    <name type="synonym">Moreton Bay pine</name>
    <dbReference type="NCBI Taxonomy" id="56994"/>
    <lineage>
        <taxon>Eukaryota</taxon>
        <taxon>Viridiplantae</taxon>
        <taxon>Streptophyta</taxon>
        <taxon>Embryophyta</taxon>
        <taxon>Tracheophyta</taxon>
        <taxon>Spermatophyta</taxon>
        <taxon>Pinopsida</taxon>
        <taxon>Pinidae</taxon>
        <taxon>Conifers II</taxon>
        <taxon>Araucariales</taxon>
        <taxon>Araucariaceae</taxon>
        <taxon>Araucaria</taxon>
    </lineage>
</organism>
<dbReference type="InterPro" id="IPR000305">
    <property type="entry name" value="GIY-YIG_endonuc"/>
</dbReference>
<dbReference type="Pfam" id="PF01541">
    <property type="entry name" value="GIY-YIG"/>
    <property type="match status" value="1"/>
</dbReference>
<dbReference type="NCBIfam" id="TIGR01453">
    <property type="entry name" value="grpIintron_endo"/>
    <property type="match status" value="1"/>
</dbReference>
<name>A0A0D6R0R7_ARACU</name>